<reference evidence="2 3" key="1">
    <citation type="journal article" date="2014" name="Appl. Environ. Microbiol.">
        <title>Genomic features of a bumble bee symbiont reflect its host environment.</title>
        <authorList>
            <person name="Martinson V.G."/>
            <person name="Magoc T."/>
            <person name="Koch H."/>
            <person name="Salzberg S.L."/>
            <person name="Moran N.A."/>
        </authorList>
    </citation>
    <scope>NUCLEOTIDE SEQUENCE [LARGE SCALE GENOMIC DNA]</scope>
    <source>
        <strain evidence="2 3">Bimp</strain>
    </source>
</reference>
<dbReference type="Pfam" id="PF03406">
    <property type="entry name" value="Phage_fiber_2"/>
    <property type="match status" value="1"/>
</dbReference>
<evidence type="ECO:0000256" key="1">
    <source>
        <dbReference type="SAM" id="MobiDB-lite"/>
    </source>
</evidence>
<dbReference type="InterPro" id="IPR005068">
    <property type="entry name" value="Phage_lambda_Stf-r2"/>
</dbReference>
<organism evidence="2 3">
    <name type="scientific">Candidatus Schmidhempelia bombi str. Bimp</name>
    <dbReference type="NCBI Taxonomy" id="1387197"/>
    <lineage>
        <taxon>Bacteria</taxon>
        <taxon>Pseudomonadati</taxon>
        <taxon>Pseudomonadota</taxon>
        <taxon>Gammaproteobacteria</taxon>
        <taxon>Orbales</taxon>
        <taxon>Orbaceae</taxon>
        <taxon>Candidatus Schmidhempelia</taxon>
    </lineage>
</organism>
<gene>
    <name evidence="2" type="ORF">O970_06185</name>
</gene>
<dbReference type="AlphaFoldDB" id="A0AB94IC14"/>
<evidence type="ECO:0000313" key="2">
    <source>
        <dbReference type="EMBL" id="TEA26950.1"/>
    </source>
</evidence>
<name>A0AB94IC14_9GAMM</name>
<dbReference type="Proteomes" id="UP000506160">
    <property type="component" value="Unassembled WGS sequence"/>
</dbReference>
<evidence type="ECO:0000313" key="3">
    <source>
        <dbReference type="Proteomes" id="UP000506160"/>
    </source>
</evidence>
<accession>A0AB94IC14</accession>
<comment type="caution">
    <text evidence="2">The sequence shown here is derived from an EMBL/GenBank/DDBJ whole genome shotgun (WGS) entry which is preliminary data.</text>
</comment>
<dbReference type="RefSeq" id="WP_024496255.1">
    <property type="nucleotide sequence ID" value="NZ_AWGA01000060.1"/>
</dbReference>
<feature type="region of interest" description="Disordered" evidence="1">
    <location>
        <begin position="1"/>
        <end position="28"/>
    </location>
</feature>
<protein>
    <recommendedName>
        <fullName evidence="4">Tail fiber protein</fullName>
    </recommendedName>
</protein>
<dbReference type="EMBL" id="AWGA01000060">
    <property type="protein sequence ID" value="TEA26950.1"/>
    <property type="molecule type" value="Genomic_DNA"/>
</dbReference>
<sequence length="287" mass="31620">MHRIDTPTAQKDKFGEGKNGFTKGNPQTGTPATQLDYLYCDAIQEEIANAIESAGIKLNKSKHNQLASAIKELITKGKVTLSSATNSTSETEAATPKAIKAAYDLANEKLSLTGGKLTGDLIIEKMNASIQLSTSGTNYVLSTSENGDTCSFYFPDAEDNYTHRLIYTKENKTFNYKHCDVRIDDSVVITAENINNYVQPLGYNQKWYDVTKSRQANIIYTNTTGRAIFVSIVKDGVETNTGYFYVDDILVGINTRTTPSMQVTAIVPAGSSYYYTSKAIESWAELR</sequence>
<dbReference type="GO" id="GO:0019062">
    <property type="term" value="P:virion attachment to host cell"/>
    <property type="evidence" value="ECO:0007669"/>
    <property type="project" value="InterPro"/>
</dbReference>
<dbReference type="GO" id="GO:0046718">
    <property type="term" value="P:symbiont entry into host cell"/>
    <property type="evidence" value="ECO:0007669"/>
    <property type="project" value="InterPro"/>
</dbReference>
<evidence type="ECO:0008006" key="4">
    <source>
        <dbReference type="Google" id="ProtNLM"/>
    </source>
</evidence>
<keyword evidence="3" id="KW-1185">Reference proteome</keyword>
<proteinExistence type="predicted"/>